<keyword evidence="1" id="KW-0472">Membrane</keyword>
<proteinExistence type="predicted"/>
<feature type="transmembrane region" description="Helical" evidence="1">
    <location>
        <begin position="20"/>
        <end position="44"/>
    </location>
</feature>
<gene>
    <name evidence="2" type="ORF">NK125_05695</name>
</gene>
<dbReference type="RefSeq" id="WP_262065698.1">
    <property type="nucleotide sequence ID" value="NZ_JAMXOD010000006.1"/>
</dbReference>
<name>A0ABT1E7V7_9FIRM</name>
<evidence type="ECO:0000256" key="1">
    <source>
        <dbReference type="SAM" id="Phobius"/>
    </source>
</evidence>
<dbReference type="Proteomes" id="UP001523566">
    <property type="component" value="Unassembled WGS sequence"/>
</dbReference>
<comment type="caution">
    <text evidence="2">The sequence shown here is derived from an EMBL/GenBank/DDBJ whole genome shotgun (WGS) entry which is preliminary data.</text>
</comment>
<evidence type="ECO:0000313" key="2">
    <source>
        <dbReference type="EMBL" id="MCP1101909.1"/>
    </source>
</evidence>
<reference evidence="2 3" key="1">
    <citation type="journal article" date="2022" name="Genome Biol. Evol.">
        <title>Host diet, physiology and behaviors set the stage for Lachnospiraceae cladogenesis.</title>
        <authorList>
            <person name="Vera-Ponce De Leon A."/>
            <person name="Schneider M."/>
            <person name="Jahnes B.C."/>
            <person name="Sadowski V."/>
            <person name="Camuy-Velez L.A."/>
            <person name="Duan J."/>
            <person name="Sabree Z.L."/>
        </authorList>
    </citation>
    <scope>NUCLEOTIDE SEQUENCE [LARGE SCALE GENOMIC DNA]</scope>
    <source>
        <strain evidence="2 3">PAL113</strain>
    </source>
</reference>
<keyword evidence="1" id="KW-1133">Transmembrane helix</keyword>
<evidence type="ECO:0008006" key="4">
    <source>
        <dbReference type="Google" id="ProtNLM"/>
    </source>
</evidence>
<keyword evidence="1" id="KW-0812">Transmembrane</keyword>
<evidence type="ECO:0000313" key="3">
    <source>
        <dbReference type="Proteomes" id="UP001523566"/>
    </source>
</evidence>
<keyword evidence="3" id="KW-1185">Reference proteome</keyword>
<accession>A0ABT1E7V7</accession>
<protein>
    <recommendedName>
        <fullName evidence="4">Type II secretion system protein</fullName>
    </recommendedName>
</protein>
<organism evidence="2 3">
    <name type="scientific">Aequitasia blattaphilus</name>
    <dbReference type="NCBI Taxonomy" id="2949332"/>
    <lineage>
        <taxon>Bacteria</taxon>
        <taxon>Bacillati</taxon>
        <taxon>Bacillota</taxon>
        <taxon>Clostridia</taxon>
        <taxon>Lachnospirales</taxon>
        <taxon>Lachnospiraceae</taxon>
        <taxon>Aequitasia</taxon>
    </lineage>
</organism>
<sequence length="181" mass="21107">MKIRKTIHSLREDKKGDAMIVVLVVMTILVVLSLTILLSASTLLGSARKNVIHERLRTMVVSFNETITKEVVSDEETEIKTYIKTEITSKAWKNDEDRSLKITNGLTSMEDLTEGYTVDVKMKWSGDDYQNYQELEDYAGIKLFITMTAKKDEEQYIIKTSYIMRYDNEDATWRWEKEESR</sequence>
<dbReference type="EMBL" id="JAMZFW010000006">
    <property type="protein sequence ID" value="MCP1101909.1"/>
    <property type="molecule type" value="Genomic_DNA"/>
</dbReference>